<keyword evidence="3 5" id="KW-0067">ATP-binding</keyword>
<evidence type="ECO:0000256" key="5">
    <source>
        <dbReference type="HAMAP-Rule" id="MF_00679"/>
    </source>
</evidence>
<evidence type="ECO:0000313" key="7">
    <source>
        <dbReference type="EMBL" id="AAR38248.1"/>
    </source>
</evidence>
<protein>
    <recommendedName>
        <fullName evidence="5">Chaperone protein HscA homolog</fullName>
    </recommendedName>
</protein>
<comment type="similarity">
    <text evidence="1 5 6">Belongs to the heat shock protein 70 family.</text>
</comment>
<evidence type="ECO:0000256" key="1">
    <source>
        <dbReference type="ARBA" id="ARBA00007381"/>
    </source>
</evidence>
<dbReference type="SUPFAM" id="SSF100934">
    <property type="entry name" value="Heat shock protein 70kD (HSP70), C-terminal subdomain"/>
    <property type="match status" value="1"/>
</dbReference>
<dbReference type="Gene3D" id="2.60.34.10">
    <property type="entry name" value="Substrate Binding Domain Of DNAk, Chain A, domain 1"/>
    <property type="match status" value="1"/>
</dbReference>
<accession>Q6SFG9</accession>
<dbReference type="InterPro" id="IPR013126">
    <property type="entry name" value="Hsp_70_fam"/>
</dbReference>
<dbReference type="InterPro" id="IPR018181">
    <property type="entry name" value="Heat_shock_70_CS"/>
</dbReference>
<reference evidence="7" key="1">
    <citation type="submission" date="2003-11" db="EMBL/GenBank/DDBJ databases">
        <authorList>
            <person name="Heidelberg J.F."/>
            <person name="Eisen J.A."/>
            <person name="Nelson W.C."/>
            <person name="DeLong E.F."/>
        </authorList>
    </citation>
    <scope>NUCLEOTIDE SEQUENCE</scope>
</reference>
<dbReference type="FunFam" id="3.30.420.40:FF:000046">
    <property type="entry name" value="Chaperone protein HscA"/>
    <property type="match status" value="1"/>
</dbReference>
<dbReference type="Gene3D" id="3.90.640.10">
    <property type="entry name" value="Actin, Chain A, domain 4"/>
    <property type="match status" value="1"/>
</dbReference>
<dbReference type="PRINTS" id="PR00301">
    <property type="entry name" value="HEATSHOCK70"/>
</dbReference>
<name>Q6SFG9_9BACT</name>
<dbReference type="SUPFAM" id="SSF53067">
    <property type="entry name" value="Actin-like ATPase domain"/>
    <property type="match status" value="2"/>
</dbReference>
<dbReference type="FunFam" id="2.60.34.10:FF:000005">
    <property type="entry name" value="Chaperone protein HscA homolog"/>
    <property type="match status" value="1"/>
</dbReference>
<dbReference type="EMBL" id="AY458647">
    <property type="protein sequence ID" value="AAR38248.1"/>
    <property type="molecule type" value="Genomic_DNA"/>
</dbReference>
<dbReference type="InterPro" id="IPR029047">
    <property type="entry name" value="HSP70_peptide-bd_sf"/>
</dbReference>
<evidence type="ECO:0000256" key="4">
    <source>
        <dbReference type="ARBA" id="ARBA00023186"/>
    </source>
</evidence>
<keyword evidence="2 5" id="KW-0547">Nucleotide-binding</keyword>
<keyword evidence="4 5" id="KW-0143">Chaperone</keyword>
<dbReference type="InterPro" id="IPR043129">
    <property type="entry name" value="ATPase_NBD"/>
</dbReference>
<dbReference type="PANTHER" id="PTHR19375">
    <property type="entry name" value="HEAT SHOCK PROTEIN 70KDA"/>
    <property type="match status" value="1"/>
</dbReference>
<evidence type="ECO:0000256" key="6">
    <source>
        <dbReference type="RuleBase" id="RU003322"/>
    </source>
</evidence>
<dbReference type="GO" id="GO:0005524">
    <property type="term" value="F:ATP binding"/>
    <property type="evidence" value="ECO:0007669"/>
    <property type="project" value="UniProtKB-KW"/>
</dbReference>
<proteinExistence type="inferred from homology"/>
<dbReference type="Gene3D" id="1.20.1270.10">
    <property type="match status" value="1"/>
</dbReference>
<dbReference type="GO" id="GO:0016226">
    <property type="term" value="P:iron-sulfur cluster assembly"/>
    <property type="evidence" value="ECO:0007669"/>
    <property type="project" value="InterPro"/>
</dbReference>
<dbReference type="PROSITE" id="PS01036">
    <property type="entry name" value="HSP70_3"/>
    <property type="match status" value="1"/>
</dbReference>
<dbReference type="NCBIfam" id="NF003520">
    <property type="entry name" value="PRK05183.1"/>
    <property type="match status" value="1"/>
</dbReference>
<dbReference type="PROSITE" id="PS00329">
    <property type="entry name" value="HSP70_2"/>
    <property type="match status" value="1"/>
</dbReference>
<evidence type="ECO:0000256" key="3">
    <source>
        <dbReference type="ARBA" id="ARBA00022840"/>
    </source>
</evidence>
<dbReference type="SUPFAM" id="SSF100920">
    <property type="entry name" value="Heat shock protein 70kD (HSP70), peptide-binding domain"/>
    <property type="match status" value="1"/>
</dbReference>
<dbReference type="NCBIfam" id="TIGR01991">
    <property type="entry name" value="HscA"/>
    <property type="match status" value="1"/>
</dbReference>
<dbReference type="InterPro" id="IPR029048">
    <property type="entry name" value="HSP70_C_sf"/>
</dbReference>
<evidence type="ECO:0000256" key="2">
    <source>
        <dbReference type="ARBA" id="ARBA00022741"/>
    </source>
</evidence>
<dbReference type="GO" id="GO:0140662">
    <property type="term" value="F:ATP-dependent protein folding chaperone"/>
    <property type="evidence" value="ECO:0007669"/>
    <property type="project" value="InterPro"/>
</dbReference>
<dbReference type="Pfam" id="PF00012">
    <property type="entry name" value="HSP70"/>
    <property type="match status" value="1"/>
</dbReference>
<dbReference type="HAMAP" id="MF_00679">
    <property type="entry name" value="HscA"/>
    <property type="match status" value="1"/>
</dbReference>
<comment type="function">
    <text evidence="5">Chaperone involved in the maturation of iron-sulfur cluster-containing proteins. Has a low intrinsic ATPase activity which is markedly stimulated by HscB.</text>
</comment>
<dbReference type="AlphaFoldDB" id="Q6SFG9"/>
<dbReference type="InterPro" id="IPR010236">
    <property type="entry name" value="ISC_FeS_clus_asmbl_HscA"/>
</dbReference>
<dbReference type="PROSITE" id="PS00297">
    <property type="entry name" value="HSP70_1"/>
    <property type="match status" value="1"/>
</dbReference>
<reference evidence="7" key="2">
    <citation type="submission" date="2003-12" db="EMBL/GenBank/DDBJ databases">
        <title>Monterey Bay Coastal Ocean Microbial Observatory environmental clone sequencing.</title>
        <authorList>
            <person name="DeLong E.F."/>
        </authorList>
    </citation>
    <scope>NUCLEOTIDE SEQUENCE</scope>
</reference>
<dbReference type="Gene3D" id="3.30.420.40">
    <property type="match status" value="2"/>
</dbReference>
<dbReference type="GO" id="GO:0016887">
    <property type="term" value="F:ATP hydrolysis activity"/>
    <property type="evidence" value="ECO:0007669"/>
    <property type="project" value="UniProtKB-UniRule"/>
</dbReference>
<sequence length="617" mass="67043">MALLQISEPGKSTMPHEHRRVIGIDLGTTNSLVASVVSGSPTILNPNEESNLLPSIVHYSKESILVGNEAKNLLSKDPKNTISSVKRLIGKTISDINKNNFPLNLADGEGVINIKTSIGMKNPIEVSAEILKTLKSVAEKNLGGELMGAVITVPAYFDDAQRQATKDACELAGLNVLRLINEPTAAAVAYGLDKKSMGHFVVFDLGGGTFDVSILNLSKGLFEVLATHGDANLGGDDFDQAIVNFLNNKYKLKVKDIEVQALVSILSREIKESLSTKNEVVIEEKISDIEIKETFTQELFKTLVKDLIEQTLKATKSALSDAQLNNNQIDGIIMVGGSTRMPCIQEAVKNLFKKDLLNDLNPDEVVALGAATQANILAGNGEEDLLLLDVTPLSLGIETMGSIVERIIPRNTTLPVAMAQEFTTYKDGQTAMIIHVVQGERELVDDCRSLAKFTLKKIPPMVAGAAKIKVTFQVDTDGLLSVSAQETTTNAKASIEVKPSYGLSEDKIKTMLQSSFDLAEEDKNSRMLAETKIEAIQLIELTQKALDTDNDLLSESEFNSIKKDLDALIDSIKSSNNDKIKEANKKLNAQSESFAAKRMDRSIQKALTGKSINKLEF</sequence>
<organism evidence="7">
    <name type="scientific">uncultured marine bacterium 580</name>
    <dbReference type="NCBI Taxonomy" id="257400"/>
    <lineage>
        <taxon>Bacteria</taxon>
        <taxon>environmental samples</taxon>
    </lineage>
</organism>
<dbReference type="GO" id="GO:0051082">
    <property type="term" value="F:unfolded protein binding"/>
    <property type="evidence" value="ECO:0007669"/>
    <property type="project" value="InterPro"/>
</dbReference>
<gene>
    <name evidence="5 7" type="primary">hscA</name>
    <name evidence="7" type="ORF">MBMO_EBAC000-36A07.93</name>
</gene>